<dbReference type="SUPFAM" id="SSF53098">
    <property type="entry name" value="Ribonuclease H-like"/>
    <property type="match status" value="1"/>
</dbReference>
<dbReference type="Pfam" id="PF00929">
    <property type="entry name" value="RNase_T"/>
    <property type="match status" value="1"/>
</dbReference>
<proteinExistence type="predicted"/>
<evidence type="ECO:0000313" key="2">
    <source>
        <dbReference type="EMBL" id="MBB5717815.1"/>
    </source>
</evidence>
<dbReference type="GO" id="GO:0008408">
    <property type="term" value="F:3'-5' exonuclease activity"/>
    <property type="evidence" value="ECO:0007669"/>
    <property type="project" value="TreeGrafter"/>
</dbReference>
<keyword evidence="2" id="KW-0378">Hydrolase</keyword>
<dbReference type="EC" id="3.1.11.-" evidence="2"/>
<dbReference type="Proteomes" id="UP000554342">
    <property type="component" value="Unassembled WGS sequence"/>
</dbReference>
<dbReference type="GO" id="GO:0003676">
    <property type="term" value="F:nucleic acid binding"/>
    <property type="evidence" value="ECO:0007669"/>
    <property type="project" value="InterPro"/>
</dbReference>
<sequence length="257" mass="29089">MPSLRAMSAPPIVRVIDLETTGANPATHGVCEIGWQDVALAQDGRWALTDECGSILVNPGRPIPPVTQAVHHILDEQVADAPWWHDVARQVLDPWPRRVALAAHRADFEQQFCTPALTRGADWICTWKCAMRLWPDSPGFSNQLLRYWRKPDGMIHERGLPVHRAFPDAYVTAFHLRDMLNEASIAQLIEWSNLPGLLPRVRTGPDRGKEWHEIDDEVLAGFLHDRDVDVRYTAGQEVARRQQGGPVTRTTEEWLLL</sequence>
<dbReference type="CDD" id="cd06127">
    <property type="entry name" value="DEDDh"/>
    <property type="match status" value="1"/>
</dbReference>
<gene>
    <name evidence="2" type="ORF">FHR23_000722</name>
</gene>
<dbReference type="PANTHER" id="PTHR30231:SF37">
    <property type="entry name" value="EXODEOXYRIBONUCLEASE 10"/>
    <property type="match status" value="1"/>
</dbReference>
<evidence type="ECO:0000259" key="1">
    <source>
        <dbReference type="SMART" id="SM00479"/>
    </source>
</evidence>
<protein>
    <submittedName>
        <fullName evidence="2">Exodeoxyribonuclease X</fullName>
        <ecNumber evidence="2">3.1.11.-</ecNumber>
    </submittedName>
</protein>
<reference evidence="2 3" key="1">
    <citation type="submission" date="2020-08" db="EMBL/GenBank/DDBJ databases">
        <title>Genomic Encyclopedia of Type Strains, Phase IV (KMG-IV): sequencing the most valuable type-strain genomes for metagenomic binning, comparative biology and taxonomic classification.</title>
        <authorList>
            <person name="Goeker M."/>
        </authorList>
    </citation>
    <scope>NUCLEOTIDE SEQUENCE [LARGE SCALE GENOMIC DNA]</scope>
    <source>
        <strain evidence="2 3">DSM 27203</strain>
    </source>
</reference>
<feature type="domain" description="Exonuclease" evidence="1">
    <location>
        <begin position="12"/>
        <end position="185"/>
    </location>
</feature>
<dbReference type="InterPro" id="IPR012337">
    <property type="entry name" value="RNaseH-like_sf"/>
</dbReference>
<accession>A0A840YW69</accession>
<organism evidence="2 3">
    <name type="scientific">Stakelama sediminis</name>
    <dbReference type="NCBI Taxonomy" id="463200"/>
    <lineage>
        <taxon>Bacteria</taxon>
        <taxon>Pseudomonadati</taxon>
        <taxon>Pseudomonadota</taxon>
        <taxon>Alphaproteobacteria</taxon>
        <taxon>Sphingomonadales</taxon>
        <taxon>Sphingomonadaceae</taxon>
        <taxon>Stakelama</taxon>
    </lineage>
</organism>
<dbReference type="GO" id="GO:0005829">
    <property type="term" value="C:cytosol"/>
    <property type="evidence" value="ECO:0007669"/>
    <property type="project" value="TreeGrafter"/>
</dbReference>
<dbReference type="GO" id="GO:0045004">
    <property type="term" value="P:DNA replication proofreading"/>
    <property type="evidence" value="ECO:0007669"/>
    <property type="project" value="TreeGrafter"/>
</dbReference>
<name>A0A840YW69_9SPHN</name>
<keyword evidence="3" id="KW-1185">Reference proteome</keyword>
<dbReference type="AlphaFoldDB" id="A0A840YW69"/>
<evidence type="ECO:0000313" key="3">
    <source>
        <dbReference type="Proteomes" id="UP000554342"/>
    </source>
</evidence>
<dbReference type="Gene3D" id="3.30.420.10">
    <property type="entry name" value="Ribonuclease H-like superfamily/Ribonuclease H"/>
    <property type="match status" value="1"/>
</dbReference>
<comment type="caution">
    <text evidence="2">The sequence shown here is derived from an EMBL/GenBank/DDBJ whole genome shotgun (WGS) entry which is preliminary data.</text>
</comment>
<dbReference type="PANTHER" id="PTHR30231">
    <property type="entry name" value="DNA POLYMERASE III SUBUNIT EPSILON"/>
    <property type="match status" value="1"/>
</dbReference>
<dbReference type="SMART" id="SM00479">
    <property type="entry name" value="EXOIII"/>
    <property type="match status" value="1"/>
</dbReference>
<dbReference type="InterPro" id="IPR036397">
    <property type="entry name" value="RNaseH_sf"/>
</dbReference>
<dbReference type="EMBL" id="JACIJI010000001">
    <property type="protein sequence ID" value="MBB5717815.1"/>
    <property type="molecule type" value="Genomic_DNA"/>
</dbReference>
<dbReference type="InterPro" id="IPR013520">
    <property type="entry name" value="Ribonucl_H"/>
</dbReference>